<evidence type="ECO:0000256" key="8">
    <source>
        <dbReference type="ARBA" id="ARBA00023315"/>
    </source>
</evidence>
<feature type="transmembrane region" description="Helical" evidence="10">
    <location>
        <begin position="242"/>
        <end position="263"/>
    </location>
</feature>
<evidence type="ECO:0000256" key="3">
    <source>
        <dbReference type="ARBA" id="ARBA00022475"/>
    </source>
</evidence>
<feature type="transmembrane region" description="Helical" evidence="10">
    <location>
        <begin position="383"/>
        <end position="404"/>
    </location>
</feature>
<dbReference type="InterPro" id="IPR002656">
    <property type="entry name" value="Acyl_transf_3_dom"/>
</dbReference>
<evidence type="ECO:0000256" key="5">
    <source>
        <dbReference type="ARBA" id="ARBA00022692"/>
    </source>
</evidence>
<feature type="compositionally biased region" description="Low complexity" evidence="9">
    <location>
        <begin position="421"/>
        <end position="432"/>
    </location>
</feature>
<dbReference type="RefSeq" id="WP_305023570.1">
    <property type="nucleotide sequence ID" value="NZ_JAUQTB010000003.1"/>
</dbReference>
<protein>
    <submittedName>
        <fullName evidence="12">Acyltransferase family protein</fullName>
        <ecNumber evidence="12">2.3.1.-</ecNumber>
    </submittedName>
</protein>
<dbReference type="GO" id="GO:0016746">
    <property type="term" value="F:acyltransferase activity"/>
    <property type="evidence" value="ECO:0007669"/>
    <property type="project" value="UniProtKB-KW"/>
</dbReference>
<organism evidence="12 13">
    <name type="scientific">Paenibacillus lacisoli</name>
    <dbReference type="NCBI Taxonomy" id="3064525"/>
    <lineage>
        <taxon>Bacteria</taxon>
        <taxon>Bacillati</taxon>
        <taxon>Bacillota</taxon>
        <taxon>Bacilli</taxon>
        <taxon>Bacillales</taxon>
        <taxon>Paenibacillaceae</taxon>
        <taxon>Paenibacillus</taxon>
    </lineage>
</organism>
<dbReference type="Pfam" id="PF01757">
    <property type="entry name" value="Acyl_transf_3"/>
    <property type="match status" value="1"/>
</dbReference>
<evidence type="ECO:0000256" key="1">
    <source>
        <dbReference type="ARBA" id="ARBA00004651"/>
    </source>
</evidence>
<reference evidence="12 13" key="1">
    <citation type="submission" date="2023-07" db="EMBL/GenBank/DDBJ databases">
        <title>Paenibacillus sp. JX-17 nov. isolated from soil.</title>
        <authorList>
            <person name="Wan Y."/>
            <person name="Liu B."/>
        </authorList>
    </citation>
    <scope>NUCLEOTIDE SEQUENCE [LARGE SCALE GENOMIC DNA]</scope>
    <source>
        <strain evidence="12 13">JX-17</strain>
    </source>
</reference>
<feature type="transmembrane region" description="Helical" evidence="10">
    <location>
        <begin position="86"/>
        <end position="104"/>
    </location>
</feature>
<evidence type="ECO:0000256" key="10">
    <source>
        <dbReference type="SAM" id="Phobius"/>
    </source>
</evidence>
<proteinExistence type="inferred from homology"/>
<keyword evidence="8 12" id="KW-0012">Acyltransferase</keyword>
<evidence type="ECO:0000256" key="4">
    <source>
        <dbReference type="ARBA" id="ARBA00022679"/>
    </source>
</evidence>
<keyword evidence="7 10" id="KW-0472">Membrane</keyword>
<dbReference type="Proteomes" id="UP001240171">
    <property type="component" value="Unassembled WGS sequence"/>
</dbReference>
<evidence type="ECO:0000256" key="6">
    <source>
        <dbReference type="ARBA" id="ARBA00022989"/>
    </source>
</evidence>
<dbReference type="EMBL" id="JAUQTB010000003">
    <property type="protein sequence ID" value="MDO7906374.1"/>
    <property type="molecule type" value="Genomic_DNA"/>
</dbReference>
<dbReference type="CDD" id="cd01840">
    <property type="entry name" value="SGNH_hydrolase_yrhL_like"/>
    <property type="match status" value="1"/>
</dbReference>
<evidence type="ECO:0000313" key="12">
    <source>
        <dbReference type="EMBL" id="MDO7906374.1"/>
    </source>
</evidence>
<feature type="region of interest" description="Disordered" evidence="9">
    <location>
        <begin position="409"/>
        <end position="493"/>
    </location>
</feature>
<feature type="domain" description="Acyltransferase 3" evidence="11">
    <location>
        <begin position="18"/>
        <end position="351"/>
    </location>
</feature>
<dbReference type="EC" id="2.3.1.-" evidence="12"/>
<dbReference type="InterPro" id="IPR036514">
    <property type="entry name" value="SGNH_hydro_sf"/>
</dbReference>
<evidence type="ECO:0000256" key="2">
    <source>
        <dbReference type="ARBA" id="ARBA00007400"/>
    </source>
</evidence>
<feature type="transmembrane region" description="Helical" evidence="10">
    <location>
        <begin position="179"/>
        <end position="197"/>
    </location>
</feature>
<keyword evidence="3" id="KW-1003">Cell membrane</keyword>
<feature type="transmembrane region" description="Helical" evidence="10">
    <location>
        <begin position="212"/>
        <end position="230"/>
    </location>
</feature>
<feature type="transmembrane region" description="Helical" evidence="10">
    <location>
        <begin position="43"/>
        <end position="65"/>
    </location>
</feature>
<dbReference type="PANTHER" id="PTHR23028:SF53">
    <property type="entry name" value="ACYL_TRANSF_3 DOMAIN-CONTAINING PROTEIN"/>
    <property type="match status" value="1"/>
</dbReference>
<feature type="compositionally biased region" description="Polar residues" evidence="9">
    <location>
        <begin position="473"/>
        <end position="484"/>
    </location>
</feature>
<dbReference type="PANTHER" id="PTHR23028">
    <property type="entry name" value="ACETYLTRANSFERASE"/>
    <property type="match status" value="1"/>
</dbReference>
<evidence type="ECO:0000313" key="13">
    <source>
        <dbReference type="Proteomes" id="UP001240171"/>
    </source>
</evidence>
<feature type="transmembrane region" description="Helical" evidence="10">
    <location>
        <begin position="269"/>
        <end position="291"/>
    </location>
</feature>
<keyword evidence="5 10" id="KW-0812">Transmembrane</keyword>
<sequence>MDKKIWNKKVIRPRRYVHELDGLRAVAVMTVIIYHLNPDWLPGGLLGVGMFFTLSGYLITDILAGQREARGCFLMQDFWLRRARRLLPAMVTMVAVVSVYALLFDHSRLASLGGDVPAALLYMSNWWFVLHKVSYFESFGPPSPLGHLWSLAVEEQFYLFWPLVLALGLKFIHGRRTLASWLMSLAAASALLMIMLYNPDADPSRVYYGTDTRLFGLLIGAALAVVWPSAKLKSGVSRQASRLLNGTGVTALLLLAAGCWYTNEYDPFLYRGGLVLFSLVTAVLVAVLVHPACRLGWMMAAKPLRWIGERSYGLYLWHYPVITLSTPQIDTNGVSWQRVVLQVGLSLLLAGLSYRYLEQPIRRDGFVPTWRRMRSATVRNRKSLYAGSAAAVILITGAGTLHLLTGGNEQVGPAQAGPAVSGQSEQSSQSGQVTAKNPAAGKTSTASAPGGKLQLPSTAGPASGNPAHAGGQPSKQTASPQSDSKPLKSGGQGITVIGDSVMLDVKEDLEEVLPDAVIDGKVGRQMSEAPGVLDQLKQQGQLGQYVVIELGTNGSFTSRQLDRLLDSLSGAKKIIFVNTRVARPWETAVNRSLNRAAAKDPRIQVVDWFSTSAGKNAYFAGDGVHLNRTGAKAYTAMLSRALREVS</sequence>
<accession>A0ABT9CAT2</accession>
<evidence type="ECO:0000259" key="11">
    <source>
        <dbReference type="Pfam" id="PF01757"/>
    </source>
</evidence>
<dbReference type="Gene3D" id="3.40.50.1110">
    <property type="entry name" value="SGNH hydrolase"/>
    <property type="match status" value="1"/>
</dbReference>
<dbReference type="InterPro" id="IPR050879">
    <property type="entry name" value="Acyltransferase_3"/>
</dbReference>
<keyword evidence="6 10" id="KW-1133">Transmembrane helix</keyword>
<evidence type="ECO:0000256" key="7">
    <source>
        <dbReference type="ARBA" id="ARBA00023136"/>
    </source>
</evidence>
<comment type="caution">
    <text evidence="12">The sequence shown here is derived from an EMBL/GenBank/DDBJ whole genome shotgun (WGS) entry which is preliminary data.</text>
</comment>
<keyword evidence="13" id="KW-1185">Reference proteome</keyword>
<feature type="transmembrane region" description="Helical" evidence="10">
    <location>
        <begin position="21"/>
        <end position="37"/>
    </location>
</feature>
<dbReference type="SUPFAM" id="SSF52266">
    <property type="entry name" value="SGNH hydrolase"/>
    <property type="match status" value="1"/>
</dbReference>
<comment type="subcellular location">
    <subcellularLocation>
        <location evidence="1">Cell membrane</location>
        <topology evidence="1">Multi-pass membrane protein</topology>
    </subcellularLocation>
</comment>
<evidence type="ECO:0000256" key="9">
    <source>
        <dbReference type="SAM" id="MobiDB-lite"/>
    </source>
</evidence>
<comment type="similarity">
    <text evidence="2">Belongs to the acyltransferase 3 family.</text>
</comment>
<name>A0ABT9CAT2_9BACL</name>
<gene>
    <name evidence="12" type="ORF">Q5741_08085</name>
</gene>
<feature type="transmembrane region" description="Helical" evidence="10">
    <location>
        <begin position="156"/>
        <end position="172"/>
    </location>
</feature>
<keyword evidence="4 12" id="KW-0808">Transferase</keyword>